<dbReference type="Pfam" id="PF13715">
    <property type="entry name" value="CarbopepD_reg_2"/>
    <property type="match status" value="1"/>
</dbReference>
<comment type="similarity">
    <text evidence="8 9">Belongs to the TonB-dependent receptor family.</text>
</comment>
<comment type="caution">
    <text evidence="12">The sequence shown here is derived from an EMBL/GenBank/DDBJ whole genome shotgun (WGS) entry which is preliminary data.</text>
</comment>
<keyword evidence="6 8" id="KW-0472">Membrane</keyword>
<evidence type="ECO:0000313" key="13">
    <source>
        <dbReference type="Proteomes" id="UP001468798"/>
    </source>
</evidence>
<dbReference type="NCBIfam" id="TIGR04056">
    <property type="entry name" value="OMP_RagA_SusC"/>
    <property type="match status" value="1"/>
</dbReference>
<dbReference type="Pfam" id="PF07715">
    <property type="entry name" value="Plug"/>
    <property type="match status" value="1"/>
</dbReference>
<gene>
    <name evidence="12" type="ORF">WFZ86_11725</name>
</gene>
<dbReference type="Pfam" id="PF00593">
    <property type="entry name" value="TonB_dep_Rec_b-barrel"/>
    <property type="match status" value="1"/>
</dbReference>
<keyword evidence="7 8" id="KW-0998">Cell outer membrane</keyword>
<keyword evidence="5 9" id="KW-0798">TonB box</keyword>
<dbReference type="Gene3D" id="2.170.130.10">
    <property type="entry name" value="TonB-dependent receptor, plug domain"/>
    <property type="match status" value="1"/>
</dbReference>
<evidence type="ECO:0000256" key="5">
    <source>
        <dbReference type="ARBA" id="ARBA00023077"/>
    </source>
</evidence>
<keyword evidence="2 8" id="KW-0813">Transport</keyword>
<organism evidence="12 13">
    <name type="scientific">Flavobacterium polysaccharolyticum</name>
    <dbReference type="NCBI Taxonomy" id="3133148"/>
    <lineage>
        <taxon>Bacteria</taxon>
        <taxon>Pseudomonadati</taxon>
        <taxon>Bacteroidota</taxon>
        <taxon>Flavobacteriia</taxon>
        <taxon>Flavobacteriales</taxon>
        <taxon>Flavobacteriaceae</taxon>
        <taxon>Flavobacterium</taxon>
    </lineage>
</organism>
<proteinExistence type="inferred from homology"/>
<dbReference type="EMBL" id="JBCGDP010000010">
    <property type="protein sequence ID" value="MEM0577167.1"/>
    <property type="molecule type" value="Genomic_DNA"/>
</dbReference>
<reference evidence="12 13" key="1">
    <citation type="submission" date="2024-03" db="EMBL/GenBank/DDBJ databases">
        <title>Two novel species of the genus Flavobacterium exhibiting potentially degradation of complex polysaccharides.</title>
        <authorList>
            <person name="Lian X."/>
        </authorList>
    </citation>
    <scope>NUCLEOTIDE SEQUENCE [LARGE SCALE GENOMIC DNA]</scope>
    <source>
        <strain evidence="12 13">N6</strain>
    </source>
</reference>
<evidence type="ECO:0000259" key="11">
    <source>
        <dbReference type="Pfam" id="PF07715"/>
    </source>
</evidence>
<dbReference type="SUPFAM" id="SSF49464">
    <property type="entry name" value="Carboxypeptidase regulatory domain-like"/>
    <property type="match status" value="1"/>
</dbReference>
<evidence type="ECO:0000256" key="3">
    <source>
        <dbReference type="ARBA" id="ARBA00022452"/>
    </source>
</evidence>
<dbReference type="InterPro" id="IPR008969">
    <property type="entry name" value="CarboxyPept-like_regulatory"/>
</dbReference>
<evidence type="ECO:0000256" key="6">
    <source>
        <dbReference type="ARBA" id="ARBA00023136"/>
    </source>
</evidence>
<keyword evidence="3 8" id="KW-1134">Transmembrane beta strand</keyword>
<evidence type="ECO:0000259" key="10">
    <source>
        <dbReference type="Pfam" id="PF00593"/>
    </source>
</evidence>
<dbReference type="InterPro" id="IPR000531">
    <property type="entry name" value="Beta-barrel_TonB"/>
</dbReference>
<evidence type="ECO:0000313" key="12">
    <source>
        <dbReference type="EMBL" id="MEM0577167.1"/>
    </source>
</evidence>
<keyword evidence="13" id="KW-1185">Reference proteome</keyword>
<evidence type="ECO:0000256" key="1">
    <source>
        <dbReference type="ARBA" id="ARBA00004571"/>
    </source>
</evidence>
<comment type="subcellular location">
    <subcellularLocation>
        <location evidence="1 8">Cell outer membrane</location>
        <topology evidence="1 8">Multi-pass membrane protein</topology>
    </subcellularLocation>
</comment>
<dbReference type="InterPro" id="IPR012910">
    <property type="entry name" value="Plug_dom"/>
</dbReference>
<dbReference type="InterPro" id="IPR023997">
    <property type="entry name" value="TonB-dep_OMP_SusC/RagA_CS"/>
</dbReference>
<sequence length="1139" mass="125845">MKLRCKSTSFERKKNTSLFRLSKKTIMIMRISLFHIFLLTCGTHMVFANKMNGQSLESISVDIELRNQDIKTLFKSIENKTGLLFAYQPQMIANFPKISTPRGKRAVSEILDSVLEGSNLGYRQVDKNVVIYKKETNKANASPNSAFRAKIPDAFVYSLVGKVIDENNLPLPGVTILVVGENQQGISDYDGHFYIQLTPGKHVLKASYLGYKTQEVTVENQNSVTIKMQPDLAKLDEVVIIGYGTTTKRTTTGSVTKITAADIEKQPVTNILQTLQGRTPGVFVSQTSGYAGSDININIRGTNFMQLPGSTINKNLPLYIVDGIPFIGNDLKEQAQQDLVIRGAQKASSPLNIINPNDIASIEILKDADATAIYGSRGANGVILITTKKGEAGRTVFTVNTSSGLSQVANKVKTLKTPEYLNMLRTALNNANDTPSDFSNGIALIDFDQNAYTDWQDKLIGGSANFNDFSASLKGGDEVTNFLLSAAYHKETTVLPGDFGYNKFATNFNINHTTLNKKLKIGGSVVFATDQNKLPYYDMTNYALHTAPNRPIYNPDGTFYWSPTYFSDMNPIAAMDRRVEDKGNNLMTSLSLQYQIAKGLSFKTDLGYGRAQMITKQILPASGMNYVYYQNFDIDVNGSRAYNVSTNYTNNFTFDPQLNYTASVWKGNLSVLLGGSWQNRKSEMPSYVTSSGYSSDNLIGITGTAEAVNSYNGSSEYKYVSAFSRVNYNILNKYILNLNFRRDGSSRFGANNRYGNFGSVGAAWVFTEEAFLKDNTWLSFGKLRSSYGEVGSDAIGDYGFADTFAAGSYGAGNASLQAARIANPNYQWEVSKKFEAALDLNFLKDRISFTAAYYRNVSGNQLVGYPLSPQAGFTTYQANLDAEVENKGWEFTLTTSNINSDKFNWSTSLNVSTNSNKLLSFPGIENTSYYTTYVVGNPLSSYYLYNFTGVNANGIPQFEDINGDGRISTGLAQTGRGDRQYHGASYPKYYGGISNTLSYKSFSLDFLFQFVKQDGTNLMSSIGTQPGYPYGQANYQVDEYNAYLAQGNVLSANFQNSFYNYIGSTATLIDASYIKLKNVSASYTIPLSENTRKFLQNVRLTLQGQNLVTFTKYKGFDPETPGVALPPLRTVTIGTQFTF</sequence>
<dbReference type="InterPro" id="IPR023996">
    <property type="entry name" value="TonB-dep_OMP_SusC/RagA"/>
</dbReference>
<dbReference type="PROSITE" id="PS52016">
    <property type="entry name" value="TONB_DEPENDENT_REC_3"/>
    <property type="match status" value="1"/>
</dbReference>
<dbReference type="InterPro" id="IPR037066">
    <property type="entry name" value="Plug_dom_sf"/>
</dbReference>
<evidence type="ECO:0000256" key="9">
    <source>
        <dbReference type="RuleBase" id="RU003357"/>
    </source>
</evidence>
<evidence type="ECO:0000256" key="4">
    <source>
        <dbReference type="ARBA" id="ARBA00022692"/>
    </source>
</evidence>
<accession>A0ABU9NPJ5</accession>
<keyword evidence="4 8" id="KW-0812">Transmembrane</keyword>
<evidence type="ECO:0000256" key="8">
    <source>
        <dbReference type="PROSITE-ProRule" id="PRU01360"/>
    </source>
</evidence>
<protein>
    <submittedName>
        <fullName evidence="12">SusC/RagA family TonB-linked outer membrane protein</fullName>
    </submittedName>
</protein>
<feature type="domain" description="TonB-dependent receptor plug" evidence="11">
    <location>
        <begin position="248"/>
        <end position="382"/>
    </location>
</feature>
<dbReference type="InterPro" id="IPR036942">
    <property type="entry name" value="Beta-barrel_TonB_sf"/>
</dbReference>
<evidence type="ECO:0000256" key="7">
    <source>
        <dbReference type="ARBA" id="ARBA00023237"/>
    </source>
</evidence>
<name>A0ABU9NPJ5_9FLAO</name>
<dbReference type="SUPFAM" id="SSF56935">
    <property type="entry name" value="Porins"/>
    <property type="match status" value="1"/>
</dbReference>
<evidence type="ECO:0000256" key="2">
    <source>
        <dbReference type="ARBA" id="ARBA00022448"/>
    </source>
</evidence>
<dbReference type="Gene3D" id="2.40.170.20">
    <property type="entry name" value="TonB-dependent receptor, beta-barrel domain"/>
    <property type="match status" value="1"/>
</dbReference>
<dbReference type="InterPro" id="IPR039426">
    <property type="entry name" value="TonB-dep_rcpt-like"/>
</dbReference>
<dbReference type="Gene3D" id="2.60.40.1120">
    <property type="entry name" value="Carboxypeptidase-like, regulatory domain"/>
    <property type="match status" value="1"/>
</dbReference>
<dbReference type="RefSeq" id="WP_342692087.1">
    <property type="nucleotide sequence ID" value="NZ_JBCGDP010000010.1"/>
</dbReference>
<dbReference type="NCBIfam" id="TIGR04057">
    <property type="entry name" value="SusC_RagA_signa"/>
    <property type="match status" value="1"/>
</dbReference>
<dbReference type="Proteomes" id="UP001468798">
    <property type="component" value="Unassembled WGS sequence"/>
</dbReference>
<feature type="domain" description="TonB-dependent receptor-like beta-barrel" evidence="10">
    <location>
        <begin position="545"/>
        <end position="1107"/>
    </location>
</feature>